<feature type="compositionally biased region" description="Low complexity" evidence="6">
    <location>
        <begin position="1"/>
        <end position="13"/>
    </location>
</feature>
<keyword evidence="1 5" id="KW-1003">Cell membrane</keyword>
<keyword evidence="3 5" id="KW-1133">Transmembrane helix</keyword>
<evidence type="ECO:0000256" key="4">
    <source>
        <dbReference type="ARBA" id="ARBA00023136"/>
    </source>
</evidence>
<evidence type="ECO:0000256" key="2">
    <source>
        <dbReference type="ARBA" id="ARBA00022692"/>
    </source>
</evidence>
<evidence type="ECO:0000256" key="1">
    <source>
        <dbReference type="ARBA" id="ARBA00022475"/>
    </source>
</evidence>
<dbReference type="AlphaFoldDB" id="A0A9X2HEB3"/>
<dbReference type="HAMAP" id="MF_01600">
    <property type="entry name" value="UPF0182"/>
    <property type="match status" value="1"/>
</dbReference>
<dbReference type="GO" id="GO:0005886">
    <property type="term" value="C:plasma membrane"/>
    <property type="evidence" value="ECO:0007669"/>
    <property type="project" value="UniProtKB-SubCell"/>
</dbReference>
<dbReference type="InterPro" id="IPR005372">
    <property type="entry name" value="UPF0182"/>
</dbReference>
<proteinExistence type="inferred from homology"/>
<feature type="compositionally biased region" description="Gly residues" evidence="6">
    <location>
        <begin position="935"/>
        <end position="952"/>
    </location>
</feature>
<evidence type="ECO:0000313" key="7">
    <source>
        <dbReference type="EMBL" id="MCP3426530.1"/>
    </source>
</evidence>
<gene>
    <name evidence="7" type="ORF">NBM05_11095</name>
</gene>
<dbReference type="GO" id="GO:0005576">
    <property type="term" value="C:extracellular region"/>
    <property type="evidence" value="ECO:0007669"/>
    <property type="project" value="TreeGrafter"/>
</dbReference>
<comment type="similarity">
    <text evidence="5">Belongs to the UPF0182 family.</text>
</comment>
<keyword evidence="8" id="KW-1185">Reference proteome</keyword>
<sequence>MTTGPSASRPSRGSSGGSRGRALSRRPLITTAVIVVALIIAFVFATQVYTNVMWYDQLGFLSVYVRENLIKAAAFIVAGVVMALFIYVSLRVAWSFRPAERPAPRPRVAREGGQDPMADLQAVFNQNMERYQRAVEPMRRLLMIAIPVVIGLFSASTILTQWDTIMLFIFQEPFGQTDPEFGLDLGFYMFTLPFLRMVLGFLITALIFAGIAGLIMHYLYGGVVVQERGIKTTKAFKLHLGVIAAVLLIALAVNFWLGRYATLQSNSGDWTGALYTDVNAVIPTNAILAVAALLVALMFIYSTIAGRWRIPLIGTAMLLVISLVAGGLYPWIVQRFQVNPTEQTLENQYIQRNIDMTRDAYGLTGMETQDYDATVEAGQGALGGDTPSISNIRLLDPNVVSSAFAQLQQFRPYYQFGQTLSVDRYDVDGNTVDTVIAARELNPNQNQGWYNQHVVYTHGFGVVAAYGNQVEADGRPMFIQSGIAATGDISQDYEPRIYFGESSPQYSIVGGAEGDTDLELDRPQTTDDDEASDATTTFSGDGGPRIGNWFNRLAYAIKYQSSDLLLSEAVRPESQILYDRDPSTRVEQVAPYLTVDGNPYPAIVDGQVKWIVDAYTTSQDYPYSTPTELGDATADSQTQAGVTQALPNEQVNYIRNSVKATVNAYDGSVELYAWDDEDPVLKAWQKVFPDTIKPYSEMSSALMDHVRYPEDLFKVQRELLNRYHVTDANSFYASDDVWEIPNDPTQDTATDLPPYYQSLQMPGQDQAAFSLTSSFIPQQSGGNSRNVMYGFLAANGDAGTGEDGVKADTYGNLDLLELPRSSVVPGPGQAQNLFNSDTDVSTELNLLRQGASEVVNGNLLTLPVGDGILYVQPVYVQSSGDASYPTLRRVLVGFGEQVGFAPTLEEALDEVFQGNSGANTAADAGVDVSEADTQGGTGAQGDGAAGGGGAGLDGALQDANQALQDSDRALQNGDWTAYGEAQDRLADALDRALEADGVSESASPAPSPSE</sequence>
<evidence type="ECO:0000256" key="3">
    <source>
        <dbReference type="ARBA" id="ARBA00022989"/>
    </source>
</evidence>
<organism evidence="7 8">
    <name type="scientific">Rothia santali</name>
    <dbReference type="NCBI Taxonomy" id="2949643"/>
    <lineage>
        <taxon>Bacteria</taxon>
        <taxon>Bacillati</taxon>
        <taxon>Actinomycetota</taxon>
        <taxon>Actinomycetes</taxon>
        <taxon>Micrococcales</taxon>
        <taxon>Micrococcaceae</taxon>
        <taxon>Rothia</taxon>
    </lineage>
</organism>
<feature type="transmembrane region" description="Helical" evidence="5">
    <location>
        <begin position="141"/>
        <end position="162"/>
    </location>
</feature>
<keyword evidence="2 5" id="KW-0812">Transmembrane</keyword>
<dbReference type="EMBL" id="JANAFB010000028">
    <property type="protein sequence ID" value="MCP3426530.1"/>
    <property type="molecule type" value="Genomic_DNA"/>
</dbReference>
<dbReference type="PANTHER" id="PTHR39344">
    <property type="entry name" value="UPF0182 PROTEIN SLL1060"/>
    <property type="match status" value="1"/>
</dbReference>
<protein>
    <recommendedName>
        <fullName evidence="5">UPF0182 protein NBM05_11095</fullName>
    </recommendedName>
</protein>
<dbReference type="Proteomes" id="UP001139502">
    <property type="component" value="Unassembled WGS sequence"/>
</dbReference>
<keyword evidence="4 5" id="KW-0472">Membrane</keyword>
<dbReference type="PANTHER" id="PTHR39344:SF1">
    <property type="entry name" value="UPF0182 PROTEIN SLL1060"/>
    <property type="match status" value="1"/>
</dbReference>
<feature type="region of interest" description="Disordered" evidence="6">
    <location>
        <begin position="1"/>
        <end position="22"/>
    </location>
</feature>
<reference evidence="7" key="1">
    <citation type="submission" date="2022-06" db="EMBL/GenBank/DDBJ databases">
        <title>Rothia sp. isolated from sandalwood seedling.</title>
        <authorList>
            <person name="Tuikhar N."/>
            <person name="Kirdat K."/>
            <person name="Thorat V."/>
            <person name="Swetha P."/>
            <person name="Padma S."/>
            <person name="Sundararaj R."/>
            <person name="Yadav A."/>
        </authorList>
    </citation>
    <scope>NUCLEOTIDE SEQUENCE</scope>
    <source>
        <strain evidence="7">AR01</strain>
    </source>
</reference>
<comment type="subcellular location">
    <subcellularLocation>
        <location evidence="5">Cell membrane</location>
        <topology evidence="5">Multi-pass membrane protein</topology>
    </subcellularLocation>
</comment>
<feature type="region of interest" description="Disordered" evidence="6">
    <location>
        <begin position="510"/>
        <end position="541"/>
    </location>
</feature>
<feature type="transmembrane region" description="Helical" evidence="5">
    <location>
        <begin position="69"/>
        <end position="90"/>
    </location>
</feature>
<feature type="transmembrane region" description="Helical" evidence="5">
    <location>
        <begin position="28"/>
        <end position="49"/>
    </location>
</feature>
<feature type="region of interest" description="Disordered" evidence="6">
    <location>
        <begin position="929"/>
        <end position="953"/>
    </location>
</feature>
<name>A0A9X2HEB3_9MICC</name>
<evidence type="ECO:0000256" key="6">
    <source>
        <dbReference type="SAM" id="MobiDB-lite"/>
    </source>
</evidence>
<feature type="transmembrane region" description="Helical" evidence="5">
    <location>
        <begin position="240"/>
        <end position="258"/>
    </location>
</feature>
<evidence type="ECO:0000313" key="8">
    <source>
        <dbReference type="Proteomes" id="UP001139502"/>
    </source>
</evidence>
<accession>A0A9X2HEB3</accession>
<comment type="caution">
    <text evidence="7">The sequence shown here is derived from an EMBL/GenBank/DDBJ whole genome shotgun (WGS) entry which is preliminary data.</text>
</comment>
<feature type="transmembrane region" description="Helical" evidence="5">
    <location>
        <begin position="312"/>
        <end position="332"/>
    </location>
</feature>
<feature type="transmembrane region" description="Helical" evidence="5">
    <location>
        <begin position="194"/>
        <end position="220"/>
    </location>
</feature>
<dbReference type="Pfam" id="PF03699">
    <property type="entry name" value="UPF0182"/>
    <property type="match status" value="1"/>
</dbReference>
<feature type="transmembrane region" description="Helical" evidence="5">
    <location>
        <begin position="278"/>
        <end position="300"/>
    </location>
</feature>
<evidence type="ECO:0000256" key="5">
    <source>
        <dbReference type="HAMAP-Rule" id="MF_01600"/>
    </source>
</evidence>
<dbReference type="RefSeq" id="WP_254167310.1">
    <property type="nucleotide sequence ID" value="NZ_JANAFB010000028.1"/>
</dbReference>